<accession>A0A158SW74</accession>
<dbReference type="Proteomes" id="UP000050700">
    <property type="component" value="Unassembled WGS sequence"/>
</dbReference>
<reference evidence="2 3" key="1">
    <citation type="submission" date="2014-05" db="EMBL/GenBank/DDBJ databases">
        <title>Methylome analysis of the phasevarions of Haemophilus influenzae.</title>
        <authorList>
            <person name="Atack J.M."/>
            <person name="Fox K.L."/>
            <person name="Power P.M."/>
            <person name="Clark T."/>
            <person name="Jurcisek J."/>
            <person name="Korlach J."/>
            <person name="Bakaletz L.O."/>
            <person name="Jennings M.P."/>
        </authorList>
    </citation>
    <scope>NUCLEOTIDE SEQUENCE [LARGE SCALE GENOMIC DNA]</scope>
    <source>
        <strain evidence="2 3">1209</strain>
    </source>
</reference>
<organism evidence="2 3">
    <name type="scientific">Haemophilus influenzae</name>
    <dbReference type="NCBI Taxonomy" id="727"/>
    <lineage>
        <taxon>Bacteria</taxon>
        <taxon>Pseudomonadati</taxon>
        <taxon>Pseudomonadota</taxon>
        <taxon>Gammaproteobacteria</taxon>
        <taxon>Pasteurellales</taxon>
        <taxon>Pasteurellaceae</taxon>
        <taxon>Haemophilus</taxon>
    </lineage>
</organism>
<evidence type="ECO:0000256" key="1">
    <source>
        <dbReference type="SAM" id="Phobius"/>
    </source>
</evidence>
<evidence type="ECO:0000313" key="2">
    <source>
        <dbReference type="EMBL" id="KIS35118.1"/>
    </source>
</evidence>
<keyword evidence="1" id="KW-0812">Transmembrane</keyword>
<proteinExistence type="predicted"/>
<dbReference type="AlphaFoldDB" id="A0A158SW74"/>
<keyword evidence="1" id="KW-1133">Transmembrane helix</keyword>
<dbReference type="EMBL" id="JMQP01000002">
    <property type="protein sequence ID" value="KIS35118.1"/>
    <property type="molecule type" value="Genomic_DNA"/>
</dbReference>
<sequence>MSNNLLLIYFLYIIKPIWLNAALIEWRFFHPDFSITISLFPALFPKFHYSFLVG</sequence>
<name>A0A158SW74_HAEIF</name>
<gene>
    <name evidence="2" type="ORF">NTHI1209_00721</name>
</gene>
<protein>
    <submittedName>
        <fullName evidence="2">Uncharacterized protein</fullName>
    </submittedName>
</protein>
<evidence type="ECO:0000313" key="3">
    <source>
        <dbReference type="Proteomes" id="UP000050700"/>
    </source>
</evidence>
<dbReference type="PATRIC" id="fig|727.582.peg.658"/>
<comment type="caution">
    <text evidence="2">The sequence shown here is derived from an EMBL/GenBank/DDBJ whole genome shotgun (WGS) entry which is preliminary data.</text>
</comment>
<feature type="transmembrane region" description="Helical" evidence="1">
    <location>
        <begin position="6"/>
        <end position="24"/>
    </location>
</feature>
<keyword evidence="1" id="KW-0472">Membrane</keyword>